<accession>A0A5B8LJ82</accession>
<evidence type="ECO:0000313" key="2">
    <source>
        <dbReference type="EMBL" id="QDZ07652.1"/>
    </source>
</evidence>
<feature type="compositionally biased region" description="Basic residues" evidence="1">
    <location>
        <begin position="1"/>
        <end position="12"/>
    </location>
</feature>
<organism evidence="2 3">
    <name type="scientific">Sphingomonas panacisoli</name>
    <dbReference type="NCBI Taxonomy" id="1813879"/>
    <lineage>
        <taxon>Bacteria</taxon>
        <taxon>Pseudomonadati</taxon>
        <taxon>Pseudomonadota</taxon>
        <taxon>Alphaproteobacteria</taxon>
        <taxon>Sphingomonadales</taxon>
        <taxon>Sphingomonadaceae</taxon>
        <taxon>Sphingomonas</taxon>
    </lineage>
</organism>
<dbReference type="KEGG" id="spai:FPZ24_09240"/>
<keyword evidence="3" id="KW-1185">Reference proteome</keyword>
<dbReference type="Proteomes" id="UP000315673">
    <property type="component" value="Chromosome"/>
</dbReference>
<protein>
    <submittedName>
        <fullName evidence="2">Uncharacterized protein</fullName>
    </submittedName>
</protein>
<gene>
    <name evidence="2" type="ORF">FPZ24_09240</name>
</gene>
<evidence type="ECO:0000256" key="1">
    <source>
        <dbReference type="SAM" id="MobiDB-lite"/>
    </source>
</evidence>
<feature type="compositionally biased region" description="Basic and acidic residues" evidence="1">
    <location>
        <begin position="13"/>
        <end position="38"/>
    </location>
</feature>
<feature type="region of interest" description="Disordered" evidence="1">
    <location>
        <begin position="1"/>
        <end position="73"/>
    </location>
</feature>
<name>A0A5B8LJ82_9SPHN</name>
<evidence type="ECO:0000313" key="3">
    <source>
        <dbReference type="Proteomes" id="UP000315673"/>
    </source>
</evidence>
<proteinExistence type="predicted"/>
<sequence length="154" mass="19379">MRWRDRRGRRRQGVGDHEPARRLRQDDVQEARRPDHAHRFGARRPRSQGCDHDDDRLPARRGDGRRRPAASRPAALHRFDRRWRPGRRRRFGRWLRRWWFLRRWLLRRQRRIVGRRDRRVVDLIEQRRIDQQFDLVGRIVDLVFDRRLQCRYQQ</sequence>
<reference evidence="2 3" key="1">
    <citation type="submission" date="2019-07" db="EMBL/GenBank/DDBJ databases">
        <title>Full genome sequence of Sphingomonas sp. 4R-6-7(HKS19).</title>
        <authorList>
            <person name="Im W.-T."/>
        </authorList>
    </citation>
    <scope>NUCLEOTIDE SEQUENCE [LARGE SCALE GENOMIC DNA]</scope>
    <source>
        <strain evidence="2 3">HKS19</strain>
    </source>
</reference>
<dbReference type="AlphaFoldDB" id="A0A5B8LJ82"/>
<feature type="compositionally biased region" description="Basic and acidic residues" evidence="1">
    <location>
        <begin position="49"/>
        <end position="66"/>
    </location>
</feature>
<dbReference type="EMBL" id="CP042306">
    <property type="protein sequence ID" value="QDZ07652.1"/>
    <property type="molecule type" value="Genomic_DNA"/>
</dbReference>